<gene>
    <name evidence="2" type="ORF">MTR67_002005</name>
</gene>
<feature type="domain" description="Reverse transcriptase" evidence="1">
    <location>
        <begin position="3"/>
        <end position="95"/>
    </location>
</feature>
<dbReference type="Pfam" id="PF00078">
    <property type="entry name" value="RVT_1"/>
    <property type="match status" value="1"/>
</dbReference>
<dbReference type="InterPro" id="IPR043128">
    <property type="entry name" value="Rev_trsase/Diguanyl_cyclase"/>
</dbReference>
<dbReference type="InterPro" id="IPR000477">
    <property type="entry name" value="RT_dom"/>
</dbReference>
<accession>A0AAF0TCX3</accession>
<dbReference type="InterPro" id="IPR043502">
    <property type="entry name" value="DNA/RNA_pol_sf"/>
</dbReference>
<dbReference type="Gene3D" id="3.30.70.270">
    <property type="match status" value="1"/>
</dbReference>
<dbReference type="SUPFAM" id="SSF56672">
    <property type="entry name" value="DNA/RNA polymerases"/>
    <property type="match status" value="1"/>
</dbReference>
<dbReference type="EMBL" id="CP133612">
    <property type="protein sequence ID" value="WMV08620.1"/>
    <property type="molecule type" value="Genomic_DNA"/>
</dbReference>
<dbReference type="AlphaFoldDB" id="A0AAF0TCX3"/>
<dbReference type="PANTHER" id="PTHR24559:SF444">
    <property type="entry name" value="REVERSE TRANSCRIPTASE DOMAIN-CONTAINING PROTEIN"/>
    <property type="match status" value="1"/>
</dbReference>
<sequence length="113" mass="13496">MNFQTPYRQCKFLVMSFGQINVAATFMDLLNRVFNQNLDIFVIVFIDDILIYSRSEDEHAIHLRILLQILKDRYLFAKFCKFEFWLRFVSFLGHITSTEGIQVDFKMTEAVRN</sequence>
<proteinExistence type="predicted"/>
<evidence type="ECO:0000313" key="3">
    <source>
        <dbReference type="Proteomes" id="UP001234989"/>
    </source>
</evidence>
<dbReference type="CDD" id="cd01647">
    <property type="entry name" value="RT_LTR"/>
    <property type="match status" value="1"/>
</dbReference>
<evidence type="ECO:0000313" key="2">
    <source>
        <dbReference type="EMBL" id="WMV08620.1"/>
    </source>
</evidence>
<protein>
    <recommendedName>
        <fullName evidence="1">Reverse transcriptase domain-containing protein</fullName>
    </recommendedName>
</protein>
<name>A0AAF0TCX3_SOLVR</name>
<dbReference type="Proteomes" id="UP001234989">
    <property type="component" value="Chromosome 1"/>
</dbReference>
<reference evidence="2" key="1">
    <citation type="submission" date="2023-08" db="EMBL/GenBank/DDBJ databases">
        <title>A de novo genome assembly of Solanum verrucosum Schlechtendal, a Mexican diploid species geographically isolated from the other diploid A-genome species in potato relatives.</title>
        <authorList>
            <person name="Hosaka K."/>
        </authorList>
    </citation>
    <scope>NUCLEOTIDE SEQUENCE</scope>
    <source>
        <tissue evidence="2">Young leaves</tissue>
    </source>
</reference>
<evidence type="ECO:0000259" key="1">
    <source>
        <dbReference type="Pfam" id="PF00078"/>
    </source>
</evidence>
<dbReference type="PANTHER" id="PTHR24559">
    <property type="entry name" value="TRANSPOSON TY3-I GAG-POL POLYPROTEIN"/>
    <property type="match status" value="1"/>
</dbReference>
<keyword evidence="3" id="KW-1185">Reference proteome</keyword>
<organism evidence="2 3">
    <name type="scientific">Solanum verrucosum</name>
    <dbReference type="NCBI Taxonomy" id="315347"/>
    <lineage>
        <taxon>Eukaryota</taxon>
        <taxon>Viridiplantae</taxon>
        <taxon>Streptophyta</taxon>
        <taxon>Embryophyta</taxon>
        <taxon>Tracheophyta</taxon>
        <taxon>Spermatophyta</taxon>
        <taxon>Magnoliopsida</taxon>
        <taxon>eudicotyledons</taxon>
        <taxon>Gunneridae</taxon>
        <taxon>Pentapetalae</taxon>
        <taxon>asterids</taxon>
        <taxon>lamiids</taxon>
        <taxon>Solanales</taxon>
        <taxon>Solanaceae</taxon>
        <taxon>Solanoideae</taxon>
        <taxon>Solaneae</taxon>
        <taxon>Solanum</taxon>
    </lineage>
</organism>
<dbReference type="InterPro" id="IPR053134">
    <property type="entry name" value="RNA-dir_DNA_polymerase"/>
</dbReference>